<organism evidence="1 2">
    <name type="scientific">Actinomadura macrotermitis</name>
    <dbReference type="NCBI Taxonomy" id="2585200"/>
    <lineage>
        <taxon>Bacteria</taxon>
        <taxon>Bacillati</taxon>
        <taxon>Actinomycetota</taxon>
        <taxon>Actinomycetes</taxon>
        <taxon>Streptosporangiales</taxon>
        <taxon>Thermomonosporaceae</taxon>
        <taxon>Actinomadura</taxon>
    </lineage>
</organism>
<evidence type="ECO:0000313" key="2">
    <source>
        <dbReference type="Proteomes" id="UP000487268"/>
    </source>
</evidence>
<proteinExistence type="predicted"/>
<name>A0A7K0BSJ8_9ACTN</name>
<keyword evidence="2" id="KW-1185">Reference proteome</keyword>
<sequence>MTVQRFPFAFADRYRRPLALLGVHEGSAYVELTDGELRARYGPWTLRTPRANVAGAEITGPYQWWKAIGPHLSAADRGVTLGTTPDRGVCVRFRTPVRCLEPFGLLKHPGATFTVRDPEGLRAALGRRPRP</sequence>
<accession>A0A7K0BSJ8</accession>
<reference evidence="1 2" key="1">
    <citation type="submission" date="2019-10" db="EMBL/GenBank/DDBJ databases">
        <title>Actinomadura rubteroloni sp. nov. and Actinomadura macrotermitis sp. nov., isolated from the gut of fungus growing-termite Macrotermes natalensis.</title>
        <authorList>
            <person name="Benndorf R."/>
            <person name="Martin K."/>
            <person name="Kuefner M."/>
            <person name="De Beer W."/>
            <person name="Kaster A.-K."/>
            <person name="Vollmers J."/>
            <person name="Poulsen M."/>
            <person name="Beemelmanns C."/>
        </authorList>
    </citation>
    <scope>NUCLEOTIDE SEQUENCE [LARGE SCALE GENOMIC DNA]</scope>
    <source>
        <strain evidence="1 2">RB68</strain>
    </source>
</reference>
<dbReference type="AlphaFoldDB" id="A0A7K0BSJ8"/>
<dbReference type="OrthoDB" id="191189at2"/>
<evidence type="ECO:0000313" key="1">
    <source>
        <dbReference type="EMBL" id="MQY04160.1"/>
    </source>
</evidence>
<comment type="caution">
    <text evidence="1">The sequence shown here is derived from an EMBL/GenBank/DDBJ whole genome shotgun (WGS) entry which is preliminary data.</text>
</comment>
<dbReference type="RefSeq" id="WP_153531972.1">
    <property type="nucleotide sequence ID" value="NZ_WEGH01000001.1"/>
</dbReference>
<dbReference type="EMBL" id="WEGH01000001">
    <property type="protein sequence ID" value="MQY04160.1"/>
    <property type="molecule type" value="Genomic_DNA"/>
</dbReference>
<dbReference type="Proteomes" id="UP000487268">
    <property type="component" value="Unassembled WGS sequence"/>
</dbReference>
<gene>
    <name evidence="1" type="ORF">ACRB68_22110</name>
</gene>
<protein>
    <submittedName>
        <fullName evidence="1">Uncharacterized protein</fullName>
    </submittedName>
</protein>